<dbReference type="Pfam" id="PF02826">
    <property type="entry name" value="2-Hacid_dh_C"/>
    <property type="match status" value="1"/>
</dbReference>
<reference evidence="5 6" key="1">
    <citation type="submission" date="2019-07" db="EMBL/GenBank/DDBJ databases">
        <title>Qingshengfaniella alkalisoli gen. nov., sp. nov., isolated from saline soil.</title>
        <authorList>
            <person name="Xu L."/>
            <person name="Huang X.-X."/>
            <person name="Sun J.-Q."/>
        </authorList>
    </citation>
    <scope>NUCLEOTIDE SEQUENCE [LARGE SCALE GENOMIC DNA]</scope>
    <source>
        <strain evidence="5 6">DSM 27279</strain>
    </source>
</reference>
<comment type="caution">
    <text evidence="5">The sequence shown here is derived from an EMBL/GenBank/DDBJ whole genome shotgun (WGS) entry which is preliminary data.</text>
</comment>
<proteinExistence type="inferred from homology"/>
<dbReference type="InterPro" id="IPR050223">
    <property type="entry name" value="D-isomer_2-hydroxyacid_DH"/>
</dbReference>
<dbReference type="FunFam" id="3.40.50.720:FF:000203">
    <property type="entry name" value="D-3-phosphoglycerate dehydrogenase (SerA)"/>
    <property type="match status" value="1"/>
</dbReference>
<comment type="similarity">
    <text evidence="1">Belongs to the D-isomer specific 2-hydroxyacid dehydrogenase family.</text>
</comment>
<dbReference type="PROSITE" id="PS00670">
    <property type="entry name" value="D_2_HYDROXYACID_DH_2"/>
    <property type="match status" value="1"/>
</dbReference>
<name>A0A556A6M4_9BURK</name>
<evidence type="ECO:0000256" key="2">
    <source>
        <dbReference type="ARBA" id="ARBA00023002"/>
    </source>
</evidence>
<dbReference type="InterPro" id="IPR006140">
    <property type="entry name" value="D-isomer_DH_NAD-bd"/>
</dbReference>
<dbReference type="PROSITE" id="PS00671">
    <property type="entry name" value="D_2_HYDROXYACID_DH_3"/>
    <property type="match status" value="1"/>
</dbReference>
<accession>A0A556A6M4</accession>
<keyword evidence="2" id="KW-0560">Oxidoreductase</keyword>
<dbReference type="OrthoDB" id="9805416at2"/>
<evidence type="ECO:0000256" key="1">
    <source>
        <dbReference type="ARBA" id="ARBA00005854"/>
    </source>
</evidence>
<dbReference type="Proteomes" id="UP000318405">
    <property type="component" value="Unassembled WGS sequence"/>
</dbReference>
<evidence type="ECO:0000313" key="5">
    <source>
        <dbReference type="EMBL" id="TSH88522.1"/>
    </source>
</evidence>
<evidence type="ECO:0000313" key="6">
    <source>
        <dbReference type="Proteomes" id="UP000318405"/>
    </source>
</evidence>
<dbReference type="EMBL" id="VLTJ01000044">
    <property type="protein sequence ID" value="TSH88522.1"/>
    <property type="molecule type" value="Genomic_DNA"/>
</dbReference>
<dbReference type="SUPFAM" id="SSF52283">
    <property type="entry name" value="Formate/glycerate dehydrogenase catalytic domain-like"/>
    <property type="match status" value="1"/>
</dbReference>
<keyword evidence="3" id="KW-0520">NAD</keyword>
<dbReference type="GO" id="GO:0051287">
    <property type="term" value="F:NAD binding"/>
    <property type="evidence" value="ECO:0007669"/>
    <property type="project" value="InterPro"/>
</dbReference>
<protein>
    <submittedName>
        <fullName evidence="5">Dehydrogenase</fullName>
    </submittedName>
</protein>
<dbReference type="CDD" id="cd12175">
    <property type="entry name" value="2-Hacid_dh_11"/>
    <property type="match status" value="1"/>
</dbReference>
<dbReference type="PANTHER" id="PTHR10996">
    <property type="entry name" value="2-HYDROXYACID DEHYDROGENASE-RELATED"/>
    <property type="match status" value="1"/>
</dbReference>
<dbReference type="InterPro" id="IPR036291">
    <property type="entry name" value="NAD(P)-bd_dom_sf"/>
</dbReference>
<keyword evidence="6" id="KW-1185">Reference proteome</keyword>
<sequence length="333" mass="36168">MNRPSTYTVVFMDVLAPAVQRVILSVFRPPFEVRFALNYDDRHQLALCRTADFLVPGWAQLSGDMLAAAERVRAVQKWGIGVDRIDIAAARRLGIPVAITAGSNAGPVAELAVALMLAVYRRLYYVNRQMRAGQWPKSEMRETCFQIHGKTIGLVGFGNIGRKLARRLAGFEPAAILYADRHPAAADVEQSLGARRVELSELLAASDIVSLHAPYDDSTRHLIDERALRRMKKGAVLINTARGELVDEAALADALARGHLLGAGLDAFDPEPPDAANPLLGFDQVVVTPHAGGGVFDNVAPVAAHVLRNLERLVAGEPLPAQDVIVSEDRRAR</sequence>
<dbReference type="InterPro" id="IPR029753">
    <property type="entry name" value="D-isomer_DH_CS"/>
</dbReference>
<dbReference type="AlphaFoldDB" id="A0A556A6M4"/>
<dbReference type="GO" id="GO:0016616">
    <property type="term" value="F:oxidoreductase activity, acting on the CH-OH group of donors, NAD or NADP as acceptor"/>
    <property type="evidence" value="ECO:0007669"/>
    <property type="project" value="InterPro"/>
</dbReference>
<evidence type="ECO:0000259" key="4">
    <source>
        <dbReference type="Pfam" id="PF02826"/>
    </source>
</evidence>
<dbReference type="SUPFAM" id="SSF51735">
    <property type="entry name" value="NAD(P)-binding Rossmann-fold domains"/>
    <property type="match status" value="1"/>
</dbReference>
<dbReference type="Gene3D" id="3.40.50.720">
    <property type="entry name" value="NAD(P)-binding Rossmann-like Domain"/>
    <property type="match status" value="2"/>
</dbReference>
<organism evidence="5 6">
    <name type="scientific">Verticiella sediminum</name>
    <dbReference type="NCBI Taxonomy" id="1247510"/>
    <lineage>
        <taxon>Bacteria</taxon>
        <taxon>Pseudomonadati</taxon>
        <taxon>Pseudomonadota</taxon>
        <taxon>Betaproteobacteria</taxon>
        <taxon>Burkholderiales</taxon>
        <taxon>Alcaligenaceae</taxon>
        <taxon>Verticiella</taxon>
    </lineage>
</organism>
<gene>
    <name evidence="5" type="ORF">FOZ76_26985</name>
</gene>
<dbReference type="RefSeq" id="WP_143951393.1">
    <property type="nucleotide sequence ID" value="NZ_BAABMB010000002.1"/>
</dbReference>
<feature type="domain" description="D-isomer specific 2-hydroxyacid dehydrogenase NAD-binding" evidence="4">
    <location>
        <begin position="113"/>
        <end position="292"/>
    </location>
</feature>
<evidence type="ECO:0000256" key="3">
    <source>
        <dbReference type="ARBA" id="ARBA00023027"/>
    </source>
</evidence>